<dbReference type="InterPro" id="IPR045272">
    <property type="entry name" value="ANXUR1/2-like"/>
</dbReference>
<evidence type="ECO:0000256" key="10">
    <source>
        <dbReference type="ARBA" id="ARBA00023136"/>
    </source>
</evidence>
<dbReference type="PROSITE" id="PS00107">
    <property type="entry name" value="PROTEIN_KINASE_ATP"/>
    <property type="match status" value="1"/>
</dbReference>
<dbReference type="Pfam" id="PF07714">
    <property type="entry name" value="PK_Tyr_Ser-Thr"/>
    <property type="match status" value="1"/>
</dbReference>
<feature type="domain" description="Protein kinase" evidence="15">
    <location>
        <begin position="529"/>
        <end position="804"/>
    </location>
</feature>
<dbReference type="GO" id="GO:0004674">
    <property type="term" value="F:protein serine/threonine kinase activity"/>
    <property type="evidence" value="ECO:0007669"/>
    <property type="project" value="UniProtKB-KW"/>
</dbReference>
<evidence type="ECO:0000256" key="3">
    <source>
        <dbReference type="ARBA" id="ARBA00022679"/>
    </source>
</evidence>
<evidence type="ECO:0000313" key="17">
    <source>
        <dbReference type="Proteomes" id="UP001293593"/>
    </source>
</evidence>
<evidence type="ECO:0000256" key="4">
    <source>
        <dbReference type="ARBA" id="ARBA00022692"/>
    </source>
</evidence>
<evidence type="ECO:0000256" key="14">
    <source>
        <dbReference type="SAM" id="Phobius"/>
    </source>
</evidence>
<dbReference type="PROSITE" id="PS50011">
    <property type="entry name" value="PROTEIN_KINASE_DOM"/>
    <property type="match status" value="1"/>
</dbReference>
<feature type="region of interest" description="Disordered" evidence="13">
    <location>
        <begin position="859"/>
        <end position="893"/>
    </location>
</feature>
<dbReference type="CDD" id="cd14066">
    <property type="entry name" value="STKc_IRAK"/>
    <property type="match status" value="1"/>
</dbReference>
<comment type="subcellular location">
    <subcellularLocation>
        <location evidence="1">Membrane</location>
        <topology evidence="1">Single-pass type I membrane protein</topology>
    </subcellularLocation>
</comment>
<dbReference type="SUPFAM" id="SSF56112">
    <property type="entry name" value="Protein kinase-like (PK-like)"/>
    <property type="match status" value="1"/>
</dbReference>
<evidence type="ECO:0000256" key="6">
    <source>
        <dbReference type="ARBA" id="ARBA00022741"/>
    </source>
</evidence>
<evidence type="ECO:0000256" key="1">
    <source>
        <dbReference type="ARBA" id="ARBA00004479"/>
    </source>
</evidence>
<sequence length="893" mass="98291">MNLIRPPNTTTIFFLSLSLFFLSILFIVDSYDPTDLFSINCGSSGNSSLGNRIWIGDIDSKLLSSSSSQDKSVSAEPIDQPPSNVQVPFRTARLSRSNFTYSFPVIPGQKFVRLFFYPASYRGFDSSNGLFTVESGGFTLLKDFNASLNALAERSNTLIREYCVNVDDGGRLNLTFTPNSTNPDYYAFINGIQIVSMPTNLYYTDSGGQGVPFLGGGNFIPIGNNSAMKTEYRLNIGGREIPPDQDTGMLRSWEQDDSFVMGPSFLPAQFGPVNLTYTMDPNYTAPIDVYKTARSMGTNATWNKVNNLTWEFSVDSGFTYLVRLHFCELDPNINNPSDRAFFIYIAGQVAEYNADVLRWAKERGVPVHRDYAVSVVGNQKKTKLLLQMHPLPESKTTYSDAFLNGLEIFKLSDPQSKNLAGPNPDLPPLTLTPPSVQKSTKSSNNTGTIVGAVVGVVAGVVLLSIMGAFFFIRRGKRVKDSKSSDTGFKWDPISHSTAKSTATTASSSLPSDLCRYFSIAEIRAATNSFDEVFIIGVGGFGNVYKGYIDDGTTPVAIKRLKPDSQQGAHEFQTEIEMLSQLRHLHLVSLIGFCNENNEMILVYDYMAHGTLRDHLYNSDNSPLSWKQRLQICIGAARGLHYLHAGATQSIIHRDVKTTNILLDEKWVAKVSDFGLSRIGPTGMMKTHVSTVVKGSIGYLDPEYYKRQRLTEKSDVYSFGVVLFEILCARPALMRTAEKKQVLLADWGKHCYQNGSLSQIVDPALTGKISPECLRKFGEIAANCLLDDGAQRPSMNDVVGVLEFVLQLQENAEQSSESGREEFVGGGAKSSEESHDDLFSSSTGTSVGAFSGFNKSYSEVSMTTSSGGHSYGSRETDKLMSGNVFSEIRDPKAR</sequence>
<dbReference type="FunFam" id="2.60.120.430:FF:000003">
    <property type="entry name" value="FERONIA receptor-like kinase"/>
    <property type="match status" value="1"/>
</dbReference>
<keyword evidence="8 12" id="KW-0067">ATP-binding</keyword>
<feature type="region of interest" description="Disordered" evidence="13">
    <location>
        <begin position="417"/>
        <end position="443"/>
    </location>
</feature>
<dbReference type="Gene3D" id="2.60.120.430">
    <property type="entry name" value="Galactose-binding lectin"/>
    <property type="match status" value="2"/>
</dbReference>
<dbReference type="InterPro" id="IPR017441">
    <property type="entry name" value="Protein_kinase_ATP_BS"/>
</dbReference>
<dbReference type="FunFam" id="2.60.120.430:FF:000007">
    <property type="entry name" value="FERONIA receptor-like kinase"/>
    <property type="match status" value="1"/>
</dbReference>
<evidence type="ECO:0000259" key="15">
    <source>
        <dbReference type="PROSITE" id="PS50011"/>
    </source>
</evidence>
<feature type="transmembrane region" description="Helical" evidence="14">
    <location>
        <begin position="12"/>
        <end position="31"/>
    </location>
</feature>
<keyword evidence="7" id="KW-0418">Kinase</keyword>
<evidence type="ECO:0000256" key="9">
    <source>
        <dbReference type="ARBA" id="ARBA00022989"/>
    </source>
</evidence>
<dbReference type="InterPro" id="IPR008271">
    <property type="entry name" value="Ser/Thr_kinase_AS"/>
</dbReference>
<dbReference type="PROSITE" id="PS00108">
    <property type="entry name" value="PROTEIN_KINASE_ST"/>
    <property type="match status" value="1"/>
</dbReference>
<dbReference type="InterPro" id="IPR024788">
    <property type="entry name" value="Malectin-like_Carb-bd_dom"/>
</dbReference>
<dbReference type="SMART" id="SM00220">
    <property type="entry name" value="S_TKc"/>
    <property type="match status" value="1"/>
</dbReference>
<dbReference type="InterPro" id="IPR001245">
    <property type="entry name" value="Ser-Thr/Tyr_kinase_cat_dom"/>
</dbReference>
<keyword evidence="10 14" id="KW-0472">Membrane</keyword>
<evidence type="ECO:0000256" key="11">
    <source>
        <dbReference type="ARBA" id="ARBA00023180"/>
    </source>
</evidence>
<comment type="caution">
    <text evidence="16">The sequence shown here is derived from an EMBL/GenBank/DDBJ whole genome shotgun (WGS) entry which is preliminary data.</text>
</comment>
<dbReference type="FunFam" id="1.10.510.10:FF:000252">
    <property type="entry name" value="Receptor-like protein kinase FERONIA"/>
    <property type="match status" value="1"/>
</dbReference>
<keyword evidence="5" id="KW-0732">Signal</keyword>
<keyword evidence="9 14" id="KW-1133">Transmembrane helix</keyword>
<feature type="region of interest" description="Disordered" evidence="13">
    <location>
        <begin position="811"/>
        <end position="845"/>
    </location>
</feature>
<dbReference type="InterPro" id="IPR011009">
    <property type="entry name" value="Kinase-like_dom_sf"/>
</dbReference>
<keyword evidence="6 12" id="KW-0547">Nucleotide-binding</keyword>
<dbReference type="AlphaFoldDB" id="A0AAE1MZQ0"/>
<dbReference type="Proteomes" id="UP001293593">
    <property type="component" value="Unassembled WGS sequence"/>
</dbReference>
<evidence type="ECO:0000313" key="16">
    <source>
        <dbReference type="EMBL" id="KAK4280299.1"/>
    </source>
</evidence>
<dbReference type="GO" id="GO:0016020">
    <property type="term" value="C:membrane"/>
    <property type="evidence" value="ECO:0007669"/>
    <property type="project" value="UniProtKB-SubCell"/>
</dbReference>
<dbReference type="Gene3D" id="1.10.510.10">
    <property type="entry name" value="Transferase(Phosphotransferase) domain 1"/>
    <property type="match status" value="1"/>
</dbReference>
<dbReference type="Gene3D" id="3.30.200.20">
    <property type="entry name" value="Phosphorylase Kinase, domain 1"/>
    <property type="match status" value="1"/>
</dbReference>
<feature type="binding site" evidence="12">
    <location>
        <position position="558"/>
    </location>
    <ligand>
        <name>ATP</name>
        <dbReference type="ChEBI" id="CHEBI:30616"/>
    </ligand>
</feature>
<dbReference type="Pfam" id="PF12819">
    <property type="entry name" value="Malectin_like"/>
    <property type="match status" value="1"/>
</dbReference>
<protein>
    <recommendedName>
        <fullName evidence="15">Protein kinase domain-containing protein</fullName>
    </recommendedName>
</protein>
<evidence type="ECO:0000256" key="7">
    <source>
        <dbReference type="ARBA" id="ARBA00022777"/>
    </source>
</evidence>
<name>A0AAE1MZQ0_9FABA</name>
<gene>
    <name evidence="16" type="ORF">QN277_011938</name>
</gene>
<evidence type="ECO:0000256" key="5">
    <source>
        <dbReference type="ARBA" id="ARBA00022729"/>
    </source>
</evidence>
<dbReference type="FunFam" id="3.30.200.20:FF:000645">
    <property type="entry name" value="Receptor-like protein kinase FERONIA"/>
    <property type="match status" value="1"/>
</dbReference>
<keyword evidence="3" id="KW-0808">Transferase</keyword>
<evidence type="ECO:0000256" key="12">
    <source>
        <dbReference type="PROSITE-ProRule" id="PRU10141"/>
    </source>
</evidence>
<feature type="transmembrane region" description="Helical" evidence="14">
    <location>
        <begin position="449"/>
        <end position="472"/>
    </location>
</feature>
<evidence type="ECO:0000256" key="13">
    <source>
        <dbReference type="SAM" id="MobiDB-lite"/>
    </source>
</evidence>
<dbReference type="InterPro" id="IPR000719">
    <property type="entry name" value="Prot_kinase_dom"/>
</dbReference>
<keyword evidence="4 14" id="KW-0812">Transmembrane</keyword>
<dbReference type="GO" id="GO:0004714">
    <property type="term" value="F:transmembrane receptor protein tyrosine kinase activity"/>
    <property type="evidence" value="ECO:0007669"/>
    <property type="project" value="InterPro"/>
</dbReference>
<dbReference type="GO" id="GO:0005524">
    <property type="term" value="F:ATP binding"/>
    <property type="evidence" value="ECO:0007669"/>
    <property type="project" value="UniProtKB-UniRule"/>
</dbReference>
<keyword evidence="11" id="KW-0325">Glycoprotein</keyword>
<accession>A0AAE1MZQ0</accession>
<keyword evidence="2" id="KW-0723">Serine/threonine-protein kinase</keyword>
<organism evidence="16 17">
    <name type="scientific">Acacia crassicarpa</name>
    <name type="common">northern wattle</name>
    <dbReference type="NCBI Taxonomy" id="499986"/>
    <lineage>
        <taxon>Eukaryota</taxon>
        <taxon>Viridiplantae</taxon>
        <taxon>Streptophyta</taxon>
        <taxon>Embryophyta</taxon>
        <taxon>Tracheophyta</taxon>
        <taxon>Spermatophyta</taxon>
        <taxon>Magnoliopsida</taxon>
        <taxon>eudicotyledons</taxon>
        <taxon>Gunneridae</taxon>
        <taxon>Pentapetalae</taxon>
        <taxon>rosids</taxon>
        <taxon>fabids</taxon>
        <taxon>Fabales</taxon>
        <taxon>Fabaceae</taxon>
        <taxon>Caesalpinioideae</taxon>
        <taxon>mimosoid clade</taxon>
        <taxon>Acacieae</taxon>
        <taxon>Acacia</taxon>
    </lineage>
</organism>
<evidence type="ECO:0000256" key="2">
    <source>
        <dbReference type="ARBA" id="ARBA00022527"/>
    </source>
</evidence>
<dbReference type="PANTHER" id="PTHR34590">
    <property type="entry name" value="OS03G0124300 PROTEIN-RELATED"/>
    <property type="match status" value="1"/>
</dbReference>
<reference evidence="16" key="1">
    <citation type="submission" date="2023-10" db="EMBL/GenBank/DDBJ databases">
        <title>Chromosome-level genome of the transformable northern wattle, Acacia crassicarpa.</title>
        <authorList>
            <person name="Massaro I."/>
            <person name="Sinha N.R."/>
            <person name="Poethig S."/>
            <person name="Leichty A.R."/>
        </authorList>
    </citation>
    <scope>NUCLEOTIDE SEQUENCE</scope>
    <source>
        <strain evidence="16">Acra3RX</strain>
        <tissue evidence="16">Leaf</tissue>
    </source>
</reference>
<keyword evidence="17" id="KW-1185">Reference proteome</keyword>
<dbReference type="PANTHER" id="PTHR34590:SF15">
    <property type="entry name" value="PROTEIN KINASE DOMAIN-CONTAINING PROTEIN"/>
    <property type="match status" value="1"/>
</dbReference>
<dbReference type="GO" id="GO:0010038">
    <property type="term" value="P:response to metal ion"/>
    <property type="evidence" value="ECO:0007669"/>
    <property type="project" value="UniProtKB-ARBA"/>
</dbReference>
<proteinExistence type="predicted"/>
<dbReference type="EMBL" id="JAWXYG010000002">
    <property type="protein sequence ID" value="KAK4280299.1"/>
    <property type="molecule type" value="Genomic_DNA"/>
</dbReference>
<evidence type="ECO:0000256" key="8">
    <source>
        <dbReference type="ARBA" id="ARBA00022840"/>
    </source>
</evidence>